<feature type="transmembrane region" description="Helical" evidence="1">
    <location>
        <begin position="292"/>
        <end position="314"/>
    </location>
</feature>
<dbReference type="Pfam" id="PF12412">
    <property type="entry name" value="DUF3667"/>
    <property type="match status" value="1"/>
</dbReference>
<evidence type="ECO:0000256" key="1">
    <source>
        <dbReference type="SAM" id="Phobius"/>
    </source>
</evidence>
<dbReference type="InterPro" id="IPR022134">
    <property type="entry name" value="DUF3667"/>
</dbReference>
<feature type="transmembrane region" description="Helical" evidence="1">
    <location>
        <begin position="260"/>
        <end position="280"/>
    </location>
</feature>
<evidence type="ECO:0000313" key="2">
    <source>
        <dbReference type="EMBL" id="SIS94727.1"/>
    </source>
</evidence>
<dbReference type="RefSeq" id="WP_076456396.1">
    <property type="nucleotide sequence ID" value="NZ_FTOB01000005.1"/>
</dbReference>
<feature type="transmembrane region" description="Helical" evidence="1">
    <location>
        <begin position="320"/>
        <end position="338"/>
    </location>
</feature>
<keyword evidence="1" id="KW-1133">Transmembrane helix</keyword>
<organism evidence="2 3">
    <name type="scientific">Zobellia uliginosa</name>
    <dbReference type="NCBI Taxonomy" id="143224"/>
    <lineage>
        <taxon>Bacteria</taxon>
        <taxon>Pseudomonadati</taxon>
        <taxon>Bacteroidota</taxon>
        <taxon>Flavobacteriia</taxon>
        <taxon>Flavobacteriales</taxon>
        <taxon>Flavobacteriaceae</taxon>
        <taxon>Zobellia</taxon>
    </lineage>
</organism>
<comment type="caution">
    <text evidence="2">The sequence shown here is derived from an EMBL/GenBank/DDBJ whole genome shotgun (WGS) entry which is preliminary data.</text>
</comment>
<reference evidence="2 3" key="1">
    <citation type="submission" date="2017-01" db="EMBL/GenBank/DDBJ databases">
        <authorList>
            <person name="Varghese N."/>
            <person name="Submissions S."/>
        </authorList>
    </citation>
    <scope>NUCLEOTIDE SEQUENCE [LARGE SCALE GENOMIC DNA]</scope>
    <source>
        <strain evidence="2 3">DSM 2061</strain>
    </source>
</reference>
<keyword evidence="1" id="KW-0812">Transmembrane</keyword>
<name>A0ABY1KYU8_9FLAO</name>
<dbReference type="Proteomes" id="UP000185728">
    <property type="component" value="Unassembled WGS sequence"/>
</dbReference>
<keyword evidence="3" id="KW-1185">Reference proteome</keyword>
<keyword evidence="1" id="KW-0472">Membrane</keyword>
<feature type="transmembrane region" description="Helical" evidence="1">
    <location>
        <begin position="350"/>
        <end position="373"/>
    </location>
</feature>
<accession>A0ABY1KYU8</accession>
<sequence>MNDKPIIPGKGRYNLNYRGTECLNCGHPLDLSDRYCPNCSQANSTKKISLKDYVDEFFGTLIAYDSRLFRTLSTLLIRPGKITRSYIDGKRVSFTNPFRFLLSLAIIYFLMINFTGNFSKLDKYAVQDFSAVEDVISELTIDPANEEEVELSQKIDSLKKVVNYDTYKARKHKRDSLLLLDPGAHIKKIDQGLLGDRFSAKHVLFTTLLKHDTIYDYQDIEQKYGFAETFENKMAFNTANGFLKLQKSPGSFLSTLISKLPFVVFFFLPVFTLFIWLVYIRKKYSYTDHLIFSFHNTALLFILLIISYLIDSVFKTNSNWIFLMIFSTYLFAAMRNFYGQGIFKTIVKYLFLNTIFFILAIFSTVILFTGNIITF</sequence>
<protein>
    <recommendedName>
        <fullName evidence="4">DUF3667 domain-containing protein</fullName>
    </recommendedName>
</protein>
<evidence type="ECO:0000313" key="3">
    <source>
        <dbReference type="Proteomes" id="UP000185728"/>
    </source>
</evidence>
<proteinExistence type="predicted"/>
<dbReference type="EMBL" id="FTOB01000005">
    <property type="protein sequence ID" value="SIS94727.1"/>
    <property type="molecule type" value="Genomic_DNA"/>
</dbReference>
<gene>
    <name evidence="2" type="ORF">SAMN05421766_105118</name>
</gene>
<feature type="transmembrane region" description="Helical" evidence="1">
    <location>
        <begin position="100"/>
        <end position="119"/>
    </location>
</feature>
<evidence type="ECO:0008006" key="4">
    <source>
        <dbReference type="Google" id="ProtNLM"/>
    </source>
</evidence>